<dbReference type="GO" id="GO:0051301">
    <property type="term" value="P:cell division"/>
    <property type="evidence" value="ECO:0007669"/>
    <property type="project" value="UniProtKB-KW"/>
</dbReference>
<evidence type="ECO:0000256" key="3">
    <source>
        <dbReference type="ARBA" id="ARBA00022776"/>
    </source>
</evidence>
<evidence type="ECO:0000256" key="2">
    <source>
        <dbReference type="ARBA" id="ARBA00022737"/>
    </source>
</evidence>
<evidence type="ECO:0000313" key="10">
    <source>
        <dbReference type="RefSeq" id="XP_013411443.1"/>
    </source>
</evidence>
<dbReference type="AlphaFoldDB" id="A0A1S3JM31"/>
<accession>A0A1S3JM31</accession>
<keyword evidence="3" id="KW-0498">Mitosis</keyword>
<dbReference type="KEGG" id="lak:106174427"/>
<protein>
    <submittedName>
        <fullName evidence="10">Cell division cycle protein 16 homolog</fullName>
    </submittedName>
</protein>
<dbReference type="PANTHER" id="PTHR12558:SF9">
    <property type="entry name" value="CELL DIVISION CYCLE PROTEIN 16 HOMOLOG"/>
    <property type="match status" value="1"/>
</dbReference>
<keyword evidence="5 7" id="KW-0802">TPR repeat</keyword>
<evidence type="ECO:0000256" key="5">
    <source>
        <dbReference type="ARBA" id="ARBA00022803"/>
    </source>
</evidence>
<dbReference type="GO" id="GO:0016567">
    <property type="term" value="P:protein ubiquitination"/>
    <property type="evidence" value="ECO:0007669"/>
    <property type="project" value="TreeGrafter"/>
</dbReference>
<dbReference type="FunCoup" id="A0A1S3JM31">
    <property type="interactions" value="2466"/>
</dbReference>
<evidence type="ECO:0000256" key="6">
    <source>
        <dbReference type="ARBA" id="ARBA00023306"/>
    </source>
</evidence>
<feature type="repeat" description="TPR" evidence="7">
    <location>
        <begin position="492"/>
        <end position="525"/>
    </location>
</feature>
<dbReference type="InParanoid" id="A0A1S3JM31"/>
<evidence type="ECO:0000256" key="7">
    <source>
        <dbReference type="PROSITE-ProRule" id="PRU00339"/>
    </source>
</evidence>
<proteinExistence type="predicted"/>
<dbReference type="GO" id="GO:0005737">
    <property type="term" value="C:cytoplasm"/>
    <property type="evidence" value="ECO:0007669"/>
    <property type="project" value="TreeGrafter"/>
</dbReference>
<feature type="compositionally biased region" description="Polar residues" evidence="8">
    <location>
        <begin position="564"/>
        <end position="599"/>
    </location>
</feature>
<organism evidence="9 10">
    <name type="scientific">Lingula anatina</name>
    <name type="common">Brachiopod</name>
    <name type="synonym">Lingula unguis</name>
    <dbReference type="NCBI Taxonomy" id="7574"/>
    <lineage>
        <taxon>Eukaryota</taxon>
        <taxon>Metazoa</taxon>
        <taxon>Spiralia</taxon>
        <taxon>Lophotrochozoa</taxon>
        <taxon>Brachiopoda</taxon>
        <taxon>Linguliformea</taxon>
        <taxon>Lingulata</taxon>
        <taxon>Lingulida</taxon>
        <taxon>Linguloidea</taxon>
        <taxon>Lingulidae</taxon>
        <taxon>Lingula</taxon>
    </lineage>
</organism>
<dbReference type="RefSeq" id="XP_013411443.1">
    <property type="nucleotide sequence ID" value="XM_013555989.1"/>
</dbReference>
<feature type="repeat" description="TPR" evidence="7">
    <location>
        <begin position="458"/>
        <end position="491"/>
    </location>
</feature>
<keyword evidence="4" id="KW-0833">Ubl conjugation pathway</keyword>
<dbReference type="Pfam" id="PF13181">
    <property type="entry name" value="TPR_8"/>
    <property type="match status" value="2"/>
</dbReference>
<keyword evidence="6" id="KW-0131">Cell cycle</keyword>
<evidence type="ECO:0000313" key="9">
    <source>
        <dbReference type="Proteomes" id="UP000085678"/>
    </source>
</evidence>
<dbReference type="OrthoDB" id="10006270at2759"/>
<sequence>MAGEVEDQSCDGVKSVDLSRLRAIVKSHIEKHQYESALFWADKVVSLSNGEVADVYTYAQTLFLTKQYHRAAYLITNRKLEKTNAACRFLVAKCHYECKEYQEALEVLDSSETPGTGGIRRSIIKEQVESQDESGEPLNKMSSSIHLLRGKIYEALDNRNLAVECLREALREDVYNFEAFDAMIGHHMLMASEEKELLDSLPFSQQCPEEETELIRFLYENRLKKYNKPQELAIPTSLNKLHDNLDIVVNTAERHYYNCDFRECHKVTSMVLAKDPYNSRCLPLHIAVLVELHQSNNLFYLAHKLVDLYPNKAVAWFAVGCYYYLVGKHDPARRYFSKATSLDRVYGPAWLAFGHSFAADNEHDQAMAAYFTASQLMKGCHLPVLYIGLEYGLTNNSKLAERFFQQALNVAPEDPFVLHEMGVIAFHNQDWVAAEKYFQDALEKIRCVTPDVMIEKWESLLNNLGHVSRKLKKYEEALEYHRQALIVSPQTPSTYSAIGYVYALQGNCHAAVDYFHKALGLRRDDTFSTTMLSNAVEELMGDMFPCDGLPDVLPEYKTENRLDFSSVSESDHQLSQPEDTPIQSTPGGASASDTATLDGSSMAIEEIEMEEND</sequence>
<dbReference type="InterPro" id="IPR019734">
    <property type="entry name" value="TPR_rpt"/>
</dbReference>
<dbReference type="STRING" id="7574.A0A1S3JM31"/>
<feature type="region of interest" description="Disordered" evidence="8">
    <location>
        <begin position="564"/>
        <end position="613"/>
    </location>
</feature>
<dbReference type="SUPFAM" id="SSF48452">
    <property type="entry name" value="TPR-like"/>
    <property type="match status" value="2"/>
</dbReference>
<dbReference type="GO" id="GO:0045842">
    <property type="term" value="P:positive regulation of mitotic metaphase/anaphase transition"/>
    <property type="evidence" value="ECO:0007669"/>
    <property type="project" value="TreeGrafter"/>
</dbReference>
<dbReference type="Pfam" id="PF13424">
    <property type="entry name" value="TPR_12"/>
    <property type="match status" value="1"/>
</dbReference>
<dbReference type="GeneID" id="106174427"/>
<dbReference type="Pfam" id="PF12895">
    <property type="entry name" value="ANAPC3"/>
    <property type="match status" value="1"/>
</dbReference>
<dbReference type="GO" id="GO:0005680">
    <property type="term" value="C:anaphase-promoting complex"/>
    <property type="evidence" value="ECO:0007669"/>
    <property type="project" value="TreeGrafter"/>
</dbReference>
<evidence type="ECO:0000256" key="4">
    <source>
        <dbReference type="ARBA" id="ARBA00022786"/>
    </source>
</evidence>
<dbReference type="GO" id="GO:0031145">
    <property type="term" value="P:anaphase-promoting complex-dependent catabolic process"/>
    <property type="evidence" value="ECO:0007669"/>
    <property type="project" value="TreeGrafter"/>
</dbReference>
<dbReference type="PROSITE" id="PS50005">
    <property type="entry name" value="TPR"/>
    <property type="match status" value="3"/>
</dbReference>
<evidence type="ECO:0000256" key="8">
    <source>
        <dbReference type="SAM" id="MobiDB-lite"/>
    </source>
</evidence>
<dbReference type="Gene3D" id="1.25.40.10">
    <property type="entry name" value="Tetratricopeptide repeat domain"/>
    <property type="match status" value="1"/>
</dbReference>
<gene>
    <name evidence="10" type="primary">LOC106174427</name>
</gene>
<keyword evidence="2" id="KW-0677">Repeat</keyword>
<feature type="repeat" description="TPR" evidence="7">
    <location>
        <begin position="313"/>
        <end position="346"/>
    </location>
</feature>
<keyword evidence="9" id="KW-1185">Reference proteome</keyword>
<dbReference type="SMART" id="SM00028">
    <property type="entry name" value="TPR"/>
    <property type="match status" value="7"/>
</dbReference>
<dbReference type="PANTHER" id="PTHR12558">
    <property type="entry name" value="CELL DIVISION CYCLE 16,23,27"/>
    <property type="match status" value="1"/>
</dbReference>
<keyword evidence="1 10" id="KW-0132">Cell division</keyword>
<dbReference type="InterPro" id="IPR011990">
    <property type="entry name" value="TPR-like_helical_dom_sf"/>
</dbReference>
<name>A0A1S3JM31_LINAN</name>
<evidence type="ECO:0000256" key="1">
    <source>
        <dbReference type="ARBA" id="ARBA00022618"/>
    </source>
</evidence>
<dbReference type="Proteomes" id="UP000085678">
    <property type="component" value="Unplaced"/>
</dbReference>
<reference evidence="10" key="1">
    <citation type="submission" date="2025-08" db="UniProtKB">
        <authorList>
            <consortium name="RefSeq"/>
        </authorList>
    </citation>
    <scope>IDENTIFICATION</scope>
    <source>
        <tissue evidence="10">Gonads</tissue>
    </source>
</reference>